<dbReference type="Pfam" id="PF01738">
    <property type="entry name" value="DLH"/>
    <property type="match status" value="1"/>
</dbReference>
<dbReference type="EMBL" id="CAFBPZ010000021">
    <property type="protein sequence ID" value="CAB5036625.1"/>
    <property type="molecule type" value="Genomic_DNA"/>
</dbReference>
<accession>A0A6J7FIK1</accession>
<feature type="domain" description="Dienelactone hydrolase" evidence="1">
    <location>
        <begin position="9"/>
        <end position="223"/>
    </location>
</feature>
<dbReference type="GO" id="GO:0016787">
    <property type="term" value="F:hydrolase activity"/>
    <property type="evidence" value="ECO:0007669"/>
    <property type="project" value="InterPro"/>
</dbReference>
<name>A0A6J7FIK1_9ZZZZ</name>
<dbReference type="Gene3D" id="3.40.50.1820">
    <property type="entry name" value="alpha/beta hydrolase"/>
    <property type="match status" value="1"/>
</dbReference>
<dbReference type="InterPro" id="IPR051049">
    <property type="entry name" value="Dienelactone_hydrolase-like"/>
</dbReference>
<sequence length="225" mass="24294">MTAPLITRKPAGTPKGGVIVIQEAFGVTEHIVEVCERLATAGYLAVAPEMFHRQGSPIVAYDDIPAAIEVMSQLTPADMAADVDDALAYLKSENLTDQQCAIIGFCMGGTVTYNTAVRLPLGAAVTFYGGGVAKGRMGYESFIDQVEKLQTPWLGLFGDLDRGIPYDDLEVLKIAGGEAKADIEIVRYADADHGFHCPERPAVFHQESSDDAWKRTIAYLDSHLS</sequence>
<reference evidence="2" key="1">
    <citation type="submission" date="2020-05" db="EMBL/GenBank/DDBJ databases">
        <authorList>
            <person name="Chiriac C."/>
            <person name="Salcher M."/>
            <person name="Ghai R."/>
            <person name="Kavagutti S V."/>
        </authorList>
    </citation>
    <scope>NUCLEOTIDE SEQUENCE</scope>
</reference>
<dbReference type="SUPFAM" id="SSF53474">
    <property type="entry name" value="alpha/beta-Hydrolases"/>
    <property type="match status" value="1"/>
</dbReference>
<organism evidence="2">
    <name type="scientific">freshwater metagenome</name>
    <dbReference type="NCBI Taxonomy" id="449393"/>
    <lineage>
        <taxon>unclassified sequences</taxon>
        <taxon>metagenomes</taxon>
        <taxon>ecological metagenomes</taxon>
    </lineage>
</organism>
<dbReference type="EMBL" id="CAFBMC010000019">
    <property type="protein sequence ID" value="CAB4893414.1"/>
    <property type="molecule type" value="Genomic_DNA"/>
</dbReference>
<dbReference type="InterPro" id="IPR029058">
    <property type="entry name" value="AB_hydrolase_fold"/>
</dbReference>
<dbReference type="InterPro" id="IPR002925">
    <property type="entry name" value="Dienelactn_hydro"/>
</dbReference>
<protein>
    <submittedName>
        <fullName evidence="2">Unannotated protein</fullName>
    </submittedName>
</protein>
<gene>
    <name evidence="2" type="ORF">UFOPK3495_00540</name>
    <name evidence="3" type="ORF">UFOPK4237_00499</name>
</gene>
<evidence type="ECO:0000313" key="3">
    <source>
        <dbReference type="EMBL" id="CAB5036625.1"/>
    </source>
</evidence>
<dbReference type="PANTHER" id="PTHR46623:SF6">
    <property type="entry name" value="ALPHA_BETA-HYDROLASES SUPERFAMILY PROTEIN"/>
    <property type="match status" value="1"/>
</dbReference>
<dbReference type="AlphaFoldDB" id="A0A6J7FIK1"/>
<proteinExistence type="predicted"/>
<dbReference type="PANTHER" id="PTHR46623">
    <property type="entry name" value="CARBOXYMETHYLENEBUTENOLIDASE-RELATED"/>
    <property type="match status" value="1"/>
</dbReference>
<evidence type="ECO:0000313" key="2">
    <source>
        <dbReference type="EMBL" id="CAB4893414.1"/>
    </source>
</evidence>
<evidence type="ECO:0000259" key="1">
    <source>
        <dbReference type="Pfam" id="PF01738"/>
    </source>
</evidence>